<dbReference type="AlphaFoldDB" id="A0A8R1HM42"/>
<reference evidence="2" key="2">
    <citation type="submission" date="2022-06" db="UniProtKB">
        <authorList>
            <consortium name="EnsemblMetazoa"/>
        </authorList>
    </citation>
    <scope>IDENTIFICATION</scope>
    <source>
        <strain evidence="2">DF5081</strain>
    </source>
</reference>
<evidence type="ECO:0000313" key="3">
    <source>
        <dbReference type="Proteomes" id="UP000005237"/>
    </source>
</evidence>
<dbReference type="Proteomes" id="UP000005237">
    <property type="component" value="Unassembled WGS sequence"/>
</dbReference>
<keyword evidence="3" id="KW-1185">Reference proteome</keyword>
<sequence length="266" mass="31589">MTSTSTIPSITDDSSSDDSYQEPTFLCNICNQKFPVTTRNHNRECYKHEDNHTCPFCHRRRREILMEGHLNSCKESEKNLLKREKLLLNYRCTELAEWNLVQIGKKVEQDFVKALEIGNEEAFHDACCCNNSDQHWEGYCCRIIGADTFKWHAKKYVTNVLYPDFDKYLAVLKEEYVGTKLQKYHKRWERFAPEKFDDPGATKRVMEICGRRSDEKNKMKKEQKINEVERSIEENSNTLGHRITKFRQNLMIQKLKEVQECYIKDH</sequence>
<organism evidence="2 3">
    <name type="scientific">Caenorhabditis japonica</name>
    <dbReference type="NCBI Taxonomy" id="281687"/>
    <lineage>
        <taxon>Eukaryota</taxon>
        <taxon>Metazoa</taxon>
        <taxon>Ecdysozoa</taxon>
        <taxon>Nematoda</taxon>
        <taxon>Chromadorea</taxon>
        <taxon>Rhabditida</taxon>
        <taxon>Rhabditina</taxon>
        <taxon>Rhabditomorpha</taxon>
        <taxon>Rhabditoidea</taxon>
        <taxon>Rhabditidae</taxon>
        <taxon>Peloderinae</taxon>
        <taxon>Caenorhabditis</taxon>
    </lineage>
</organism>
<proteinExistence type="predicted"/>
<evidence type="ECO:0000256" key="1">
    <source>
        <dbReference type="SAM" id="Coils"/>
    </source>
</evidence>
<feature type="coiled-coil region" evidence="1">
    <location>
        <begin position="211"/>
        <end position="238"/>
    </location>
</feature>
<name>A0A8R1HM42_CAEJA</name>
<dbReference type="EnsemblMetazoa" id="CJA05503b.1">
    <property type="protein sequence ID" value="CJA05503b.1"/>
    <property type="gene ID" value="WBGene00124707"/>
</dbReference>
<keyword evidence="1" id="KW-0175">Coiled coil</keyword>
<evidence type="ECO:0000313" key="2">
    <source>
        <dbReference type="EnsemblMetazoa" id="CJA05503b.1"/>
    </source>
</evidence>
<accession>A0A8R1HM42</accession>
<protein>
    <submittedName>
        <fullName evidence="2">Uncharacterized protein</fullName>
    </submittedName>
</protein>
<reference evidence="3" key="1">
    <citation type="submission" date="2010-08" db="EMBL/GenBank/DDBJ databases">
        <authorList>
            <consortium name="Caenorhabditis japonica Sequencing Consortium"/>
            <person name="Wilson R.K."/>
        </authorList>
    </citation>
    <scope>NUCLEOTIDE SEQUENCE [LARGE SCALE GENOMIC DNA]</scope>
    <source>
        <strain evidence="3">DF5081</strain>
    </source>
</reference>